<dbReference type="AlphaFoldDB" id="A0A9D2FWZ2"/>
<dbReference type="GO" id="GO:0005737">
    <property type="term" value="C:cytoplasm"/>
    <property type="evidence" value="ECO:0007669"/>
    <property type="project" value="UniProtKB-SubCell"/>
</dbReference>
<dbReference type="EC" id="3.1.3.5" evidence="7"/>
<dbReference type="GO" id="GO:0000166">
    <property type="term" value="F:nucleotide binding"/>
    <property type="evidence" value="ECO:0007669"/>
    <property type="project" value="UniProtKB-KW"/>
</dbReference>
<accession>A0A9D2FWZ2</accession>
<dbReference type="InterPro" id="IPR002828">
    <property type="entry name" value="SurE-like_Pase/nucleotidase"/>
</dbReference>
<evidence type="ECO:0000259" key="8">
    <source>
        <dbReference type="Pfam" id="PF01975"/>
    </source>
</evidence>
<dbReference type="PANTHER" id="PTHR30457:SF12">
    <property type="entry name" value="5'_3'-NUCLEOTIDASE SURE"/>
    <property type="match status" value="1"/>
</dbReference>
<feature type="binding site" evidence="7">
    <location>
        <position position="101"/>
    </location>
    <ligand>
        <name>a divalent metal cation</name>
        <dbReference type="ChEBI" id="CHEBI:60240"/>
    </ligand>
</feature>
<dbReference type="Pfam" id="PF01975">
    <property type="entry name" value="SurE"/>
    <property type="match status" value="1"/>
</dbReference>
<keyword evidence="5 7" id="KW-0547">Nucleotide-binding</keyword>
<evidence type="ECO:0000256" key="3">
    <source>
        <dbReference type="ARBA" id="ARBA00022490"/>
    </source>
</evidence>
<reference evidence="9" key="2">
    <citation type="submission" date="2021-04" db="EMBL/GenBank/DDBJ databases">
        <authorList>
            <person name="Gilroy R."/>
        </authorList>
    </citation>
    <scope>NUCLEOTIDE SEQUENCE</scope>
    <source>
        <strain evidence="9">ChiHecec3B27-8219</strain>
    </source>
</reference>
<feature type="domain" description="Survival protein SurE-like phosphatase/nucleotidase" evidence="8">
    <location>
        <begin position="8"/>
        <end position="191"/>
    </location>
</feature>
<evidence type="ECO:0000256" key="5">
    <source>
        <dbReference type="ARBA" id="ARBA00022741"/>
    </source>
</evidence>
<dbReference type="NCBIfam" id="NF001492">
    <property type="entry name" value="PRK00346.2-2"/>
    <property type="match status" value="1"/>
</dbReference>
<evidence type="ECO:0000313" key="9">
    <source>
        <dbReference type="EMBL" id="HIZ68340.1"/>
    </source>
</evidence>
<comment type="similarity">
    <text evidence="2 7">Belongs to the SurE nucleotidase family.</text>
</comment>
<evidence type="ECO:0000313" key="10">
    <source>
        <dbReference type="Proteomes" id="UP000824055"/>
    </source>
</evidence>
<sequence length="259" mass="29627">MENKRPLILISNDDGYHANGIKTLVNILKEEADLLVCAPESARSGFATAFTAAEPLRLKRRRNMGEVEVWSCNGTPVDCVKLAIDQFCQERMPDLILGGINHGDNSTVNTHYSGTMGVAMEGCMKYIPSIAFSSCNYDEEADLYPLSEWIKTIVRMVLDKGLPRGTCLNVNFPVNPPFKGIRFCRMTYGQWVNEVVKERHPRGYDYFWMVGKYRNDEPDAEDTDQWALRHGYIAITPTTMDVTDYRYLDYLRHQYPEQS</sequence>
<organism evidence="9 10">
    <name type="scientific">Candidatus Prevotella avicola</name>
    <dbReference type="NCBI Taxonomy" id="2838738"/>
    <lineage>
        <taxon>Bacteria</taxon>
        <taxon>Pseudomonadati</taxon>
        <taxon>Bacteroidota</taxon>
        <taxon>Bacteroidia</taxon>
        <taxon>Bacteroidales</taxon>
        <taxon>Prevotellaceae</taxon>
        <taxon>Prevotella</taxon>
    </lineage>
</organism>
<dbReference type="InterPro" id="IPR036523">
    <property type="entry name" value="SurE-like_sf"/>
</dbReference>
<gene>
    <name evidence="7 9" type="primary">surE</name>
    <name evidence="9" type="ORF">H9966_00380</name>
</gene>
<dbReference type="GO" id="GO:0008253">
    <property type="term" value="F:5'-nucleotidase activity"/>
    <property type="evidence" value="ECO:0007669"/>
    <property type="project" value="UniProtKB-UniRule"/>
</dbReference>
<dbReference type="InterPro" id="IPR030048">
    <property type="entry name" value="SurE"/>
</dbReference>
<dbReference type="HAMAP" id="MF_00060">
    <property type="entry name" value="SurE"/>
    <property type="match status" value="1"/>
</dbReference>
<evidence type="ECO:0000256" key="1">
    <source>
        <dbReference type="ARBA" id="ARBA00000815"/>
    </source>
</evidence>
<dbReference type="NCBIfam" id="TIGR00087">
    <property type="entry name" value="surE"/>
    <property type="match status" value="1"/>
</dbReference>
<dbReference type="Gene3D" id="3.40.1210.10">
    <property type="entry name" value="Survival protein SurE-like phosphatase/nucleotidase"/>
    <property type="match status" value="1"/>
</dbReference>
<name>A0A9D2FWZ2_9BACT</name>
<evidence type="ECO:0000256" key="2">
    <source>
        <dbReference type="ARBA" id="ARBA00011062"/>
    </source>
</evidence>
<evidence type="ECO:0000256" key="7">
    <source>
        <dbReference type="HAMAP-Rule" id="MF_00060"/>
    </source>
</evidence>
<keyword evidence="3 7" id="KW-0963">Cytoplasm</keyword>
<reference evidence="9" key="1">
    <citation type="journal article" date="2021" name="PeerJ">
        <title>Extensive microbial diversity within the chicken gut microbiome revealed by metagenomics and culture.</title>
        <authorList>
            <person name="Gilroy R."/>
            <person name="Ravi A."/>
            <person name="Getino M."/>
            <person name="Pursley I."/>
            <person name="Horton D.L."/>
            <person name="Alikhan N.F."/>
            <person name="Baker D."/>
            <person name="Gharbi K."/>
            <person name="Hall N."/>
            <person name="Watson M."/>
            <person name="Adriaenssens E.M."/>
            <person name="Foster-Nyarko E."/>
            <person name="Jarju S."/>
            <person name="Secka A."/>
            <person name="Antonio M."/>
            <person name="Oren A."/>
            <person name="Chaudhuri R.R."/>
            <person name="La Ragione R."/>
            <person name="Hildebrand F."/>
            <person name="Pallen M.J."/>
        </authorList>
    </citation>
    <scope>NUCLEOTIDE SEQUENCE</scope>
    <source>
        <strain evidence="9">ChiHecec3B27-8219</strain>
    </source>
</reference>
<dbReference type="PANTHER" id="PTHR30457">
    <property type="entry name" value="5'-NUCLEOTIDASE SURE"/>
    <property type="match status" value="1"/>
</dbReference>
<proteinExistence type="inferred from homology"/>
<comment type="function">
    <text evidence="7">Nucleotidase that shows phosphatase activity on nucleoside 5'-monophosphates.</text>
</comment>
<evidence type="ECO:0000256" key="4">
    <source>
        <dbReference type="ARBA" id="ARBA00022723"/>
    </source>
</evidence>
<comment type="caution">
    <text evidence="9">The sequence shown here is derived from an EMBL/GenBank/DDBJ whole genome shotgun (WGS) entry which is preliminary data.</text>
</comment>
<dbReference type="GO" id="GO:0008254">
    <property type="term" value="F:3'-nucleotidase activity"/>
    <property type="evidence" value="ECO:0007669"/>
    <property type="project" value="TreeGrafter"/>
</dbReference>
<feature type="binding site" evidence="7">
    <location>
        <position position="44"/>
    </location>
    <ligand>
        <name>a divalent metal cation</name>
        <dbReference type="ChEBI" id="CHEBI:60240"/>
    </ligand>
</feature>
<comment type="cofactor">
    <cofactor evidence="7">
        <name>a divalent metal cation</name>
        <dbReference type="ChEBI" id="CHEBI:60240"/>
    </cofactor>
    <text evidence="7">Binds 1 divalent metal cation per subunit.</text>
</comment>
<dbReference type="GO" id="GO:0046872">
    <property type="term" value="F:metal ion binding"/>
    <property type="evidence" value="ECO:0007669"/>
    <property type="project" value="UniProtKB-UniRule"/>
</dbReference>
<feature type="binding site" evidence="7">
    <location>
        <position position="13"/>
    </location>
    <ligand>
        <name>a divalent metal cation</name>
        <dbReference type="ChEBI" id="CHEBI:60240"/>
    </ligand>
</feature>
<dbReference type="GO" id="GO:0004309">
    <property type="term" value="F:exopolyphosphatase activity"/>
    <property type="evidence" value="ECO:0007669"/>
    <property type="project" value="TreeGrafter"/>
</dbReference>
<keyword evidence="4 7" id="KW-0479">Metal-binding</keyword>
<protein>
    <recommendedName>
        <fullName evidence="7">5'-nucleotidase SurE</fullName>
        <ecNumber evidence="7">3.1.3.5</ecNumber>
    </recommendedName>
    <alternativeName>
        <fullName evidence="7">Nucleoside 5'-monophosphate phosphohydrolase</fullName>
    </alternativeName>
</protein>
<comment type="catalytic activity">
    <reaction evidence="1 7">
        <text>a ribonucleoside 5'-phosphate + H2O = a ribonucleoside + phosphate</text>
        <dbReference type="Rhea" id="RHEA:12484"/>
        <dbReference type="ChEBI" id="CHEBI:15377"/>
        <dbReference type="ChEBI" id="CHEBI:18254"/>
        <dbReference type="ChEBI" id="CHEBI:43474"/>
        <dbReference type="ChEBI" id="CHEBI:58043"/>
        <dbReference type="EC" id="3.1.3.5"/>
    </reaction>
</comment>
<evidence type="ECO:0000256" key="6">
    <source>
        <dbReference type="ARBA" id="ARBA00022801"/>
    </source>
</evidence>
<keyword evidence="6 7" id="KW-0378">Hydrolase</keyword>
<dbReference type="EMBL" id="DXBE01000005">
    <property type="protein sequence ID" value="HIZ68340.1"/>
    <property type="molecule type" value="Genomic_DNA"/>
</dbReference>
<dbReference type="Proteomes" id="UP000824055">
    <property type="component" value="Unassembled WGS sequence"/>
</dbReference>
<dbReference type="SUPFAM" id="SSF64167">
    <property type="entry name" value="SurE-like"/>
    <property type="match status" value="1"/>
</dbReference>
<comment type="subcellular location">
    <subcellularLocation>
        <location evidence="7">Cytoplasm</location>
    </subcellularLocation>
</comment>
<feature type="binding site" evidence="7">
    <location>
        <position position="14"/>
    </location>
    <ligand>
        <name>a divalent metal cation</name>
        <dbReference type="ChEBI" id="CHEBI:60240"/>
    </ligand>
</feature>